<reference evidence="2" key="1">
    <citation type="journal article" date="2011" name="Nat. Commun.">
        <title>Effector diversification within compartments of the Leptosphaeria maculans genome affected by Repeat-Induced Point mutations.</title>
        <authorList>
            <person name="Rouxel T."/>
            <person name="Grandaubert J."/>
            <person name="Hane J.K."/>
            <person name="Hoede C."/>
            <person name="van de Wouw A.P."/>
            <person name="Couloux A."/>
            <person name="Dominguez V."/>
            <person name="Anthouard V."/>
            <person name="Bally P."/>
            <person name="Bourras S."/>
            <person name="Cozijnsen A.J."/>
            <person name="Ciuffetti L.M."/>
            <person name="Degrave A."/>
            <person name="Dilmaghani A."/>
            <person name="Duret L."/>
            <person name="Fudal I."/>
            <person name="Goodwin S.B."/>
            <person name="Gout L."/>
            <person name="Glaser N."/>
            <person name="Linglin J."/>
            <person name="Kema G.H.J."/>
            <person name="Lapalu N."/>
            <person name="Lawrence C.B."/>
            <person name="May K."/>
            <person name="Meyer M."/>
            <person name="Ollivier B."/>
            <person name="Poulain J."/>
            <person name="Schoch C.L."/>
            <person name="Simon A."/>
            <person name="Spatafora J.W."/>
            <person name="Stachowiak A."/>
            <person name="Turgeon B.G."/>
            <person name="Tyler B.M."/>
            <person name="Vincent D."/>
            <person name="Weissenbach J."/>
            <person name="Amselem J."/>
            <person name="Quesneville H."/>
            <person name="Oliver R.P."/>
            <person name="Wincker P."/>
            <person name="Balesdent M.-H."/>
            <person name="Howlett B.J."/>
        </authorList>
    </citation>
    <scope>NUCLEOTIDE SEQUENCE [LARGE SCALE GENOMIC DNA]</scope>
    <source>
        <strain evidence="2">JN3 / isolate v23.1.3 / race Av1-4-5-6-7-8</strain>
    </source>
</reference>
<accession>E4ZGI0</accession>
<gene>
    <name evidence="1" type="ORF">LEMA_P065260.1</name>
</gene>
<dbReference type="AlphaFoldDB" id="E4ZGI0"/>
<name>E4ZGI0_LEPMJ</name>
<keyword evidence="2" id="KW-1185">Reference proteome</keyword>
<evidence type="ECO:0000313" key="1">
    <source>
        <dbReference type="EMBL" id="CBX90400.1"/>
    </source>
</evidence>
<evidence type="ECO:0000313" key="2">
    <source>
        <dbReference type="Proteomes" id="UP000002668"/>
    </source>
</evidence>
<proteinExistence type="predicted"/>
<protein>
    <submittedName>
        <fullName evidence="1">Uncharacterized protein</fullName>
    </submittedName>
</protein>
<dbReference type="EMBL" id="FP929064">
    <property type="protein sequence ID" value="CBX90400.1"/>
    <property type="molecule type" value="Genomic_DNA"/>
</dbReference>
<dbReference type="HOGENOM" id="CLU_756646_0_0_1"/>
<sequence length="366" mass="40481">MHDADSSHSDDLRVPACIAVCHDMNPRKDFWVNRKEQTVNKNEVVWLQEAACPLRVSHDGHVFKICEATSVKKSAGDGGADGHWGTKDLDANCGKMAFAALCVRAWRSPIPYESLSYQIIVTYSQWEVLPVCRSLGPNSIKLPVDPGIQINTSQKPSVMHGLSPAVIAGGTERVAGSKAGYVDDSILRYWGLHDLHCRPNVRRADWCILLPVHVGVVASSFHCFPESDTPECPVESRLRDVVCARVQNQFEGDPRARTVLDGLVLWVRKVGSFLFTCRVVDTQLHGHRASSHGSGLAVRWAFEDLLHTFAARIMRVAACMWRELGVSVLMQALCDTSPQREMDAMKGADRRRGRQACAVTGSHVHP</sequence>
<dbReference type="InParanoid" id="E4ZGI0"/>
<dbReference type="Proteomes" id="UP000002668">
    <property type="component" value="Genome"/>
</dbReference>
<dbReference type="VEuPathDB" id="FungiDB:LEMA_P065260.1"/>
<organism evidence="1 2">
    <name type="scientific">Leptosphaeria maculans (strain JN3 / isolate v23.1.3 / race Av1-4-5-6-7-8)</name>
    <name type="common">Blackleg fungus</name>
    <name type="synonym">Phoma lingam</name>
    <dbReference type="NCBI Taxonomy" id="985895"/>
    <lineage>
        <taxon>Eukaryota</taxon>
        <taxon>Fungi</taxon>
        <taxon>Dikarya</taxon>
        <taxon>Ascomycota</taxon>
        <taxon>Pezizomycotina</taxon>
        <taxon>Dothideomycetes</taxon>
        <taxon>Pleosporomycetidae</taxon>
        <taxon>Pleosporales</taxon>
        <taxon>Pleosporineae</taxon>
        <taxon>Leptosphaeriaceae</taxon>
        <taxon>Plenodomus</taxon>
        <taxon>Plenodomus lingam/Leptosphaeria maculans species complex</taxon>
    </lineage>
</organism>